<evidence type="ECO:0000313" key="3">
    <source>
        <dbReference type="Proteomes" id="UP000377595"/>
    </source>
</evidence>
<dbReference type="InterPro" id="IPR006680">
    <property type="entry name" value="Amidohydro-rel"/>
</dbReference>
<protein>
    <submittedName>
        <fullName evidence="2">Hydrolase</fullName>
    </submittedName>
</protein>
<dbReference type="EMBL" id="BLAF01000019">
    <property type="protein sequence ID" value="GES20795.1"/>
    <property type="molecule type" value="Genomic_DNA"/>
</dbReference>
<accession>A0A5M3XGX6</accession>
<dbReference type="InterPro" id="IPR032466">
    <property type="entry name" value="Metal_Hydrolase"/>
</dbReference>
<sequence>MANIEASAALRVENARMIDGTGAEPLPNAVIVADESGRIQYAGPAASAPPRVPGVQVVDAGGRTVLPGFFDCHVHLGLPDDKQNFLIARLVEDPLLTSLRSTQVLKKTLDSGVTTARDLCGLPVAFRTAIEQGVIEGPRLHVAITSLSHTGGHGDSMLPSGLAPFTDGALTPFSDACTLVDTVDEARVATRRLLRDGADVIKVHATGGMASRGDDPDDEGLTEEEIAAVIDEARRHRGRPVAAHAQGLAGIRAAVRGGVTSIEHGYAIDAECVDLLGERGGFLVPTLSTLYLGVDKKKMSEWHYQKRMRWASITKENIAAAIARKAPIALGTDSPVAPFGESLKELTFLVDLGMAPMDAIIAGTRSSARLLGLADDLGTLEKGKLADLIVCSGDPLGDITVLGDAANVVLVAQQGVIRKNLLSHDAVTTPIASA</sequence>
<gene>
    <name evidence="2" type="ORF">Aple_036910</name>
</gene>
<dbReference type="Gene3D" id="3.20.20.140">
    <property type="entry name" value="Metal-dependent hydrolases"/>
    <property type="match status" value="1"/>
</dbReference>
<proteinExistence type="predicted"/>
<dbReference type="InterPro" id="IPR051781">
    <property type="entry name" value="Metallo-dep_Hydrolase"/>
</dbReference>
<organism evidence="2 3">
    <name type="scientific">Acrocarpospora pleiomorpha</name>
    <dbReference type="NCBI Taxonomy" id="90975"/>
    <lineage>
        <taxon>Bacteria</taxon>
        <taxon>Bacillati</taxon>
        <taxon>Actinomycetota</taxon>
        <taxon>Actinomycetes</taxon>
        <taxon>Streptosporangiales</taxon>
        <taxon>Streptosporangiaceae</taxon>
        <taxon>Acrocarpospora</taxon>
    </lineage>
</organism>
<dbReference type="AlphaFoldDB" id="A0A5M3XGX6"/>
<dbReference type="InterPro" id="IPR011059">
    <property type="entry name" value="Metal-dep_hydrolase_composite"/>
</dbReference>
<evidence type="ECO:0000313" key="2">
    <source>
        <dbReference type="EMBL" id="GES20795.1"/>
    </source>
</evidence>
<dbReference type="PANTHER" id="PTHR43135">
    <property type="entry name" value="ALPHA-D-RIBOSE 1-METHYLPHOSPHONATE 5-TRIPHOSPHATE DIPHOSPHATASE"/>
    <property type="match status" value="1"/>
</dbReference>
<dbReference type="CDD" id="cd01299">
    <property type="entry name" value="Met_dep_hydrolase_A"/>
    <property type="match status" value="1"/>
</dbReference>
<dbReference type="Pfam" id="PF01979">
    <property type="entry name" value="Amidohydro_1"/>
    <property type="match status" value="1"/>
</dbReference>
<dbReference type="Proteomes" id="UP000377595">
    <property type="component" value="Unassembled WGS sequence"/>
</dbReference>
<dbReference type="RefSeq" id="WP_155345952.1">
    <property type="nucleotide sequence ID" value="NZ_BAAAHM010000032.1"/>
</dbReference>
<keyword evidence="2" id="KW-0378">Hydrolase</keyword>
<feature type="domain" description="Amidohydrolase-related" evidence="1">
    <location>
        <begin position="64"/>
        <end position="415"/>
    </location>
</feature>
<dbReference type="InterPro" id="IPR057744">
    <property type="entry name" value="OTAase-like"/>
</dbReference>
<dbReference type="PANTHER" id="PTHR43135:SF3">
    <property type="entry name" value="ALPHA-D-RIBOSE 1-METHYLPHOSPHONATE 5-TRIPHOSPHATE DIPHOSPHATASE"/>
    <property type="match status" value="1"/>
</dbReference>
<dbReference type="SUPFAM" id="SSF51338">
    <property type="entry name" value="Composite domain of metallo-dependent hydrolases"/>
    <property type="match status" value="1"/>
</dbReference>
<dbReference type="SUPFAM" id="SSF51556">
    <property type="entry name" value="Metallo-dependent hydrolases"/>
    <property type="match status" value="1"/>
</dbReference>
<evidence type="ECO:0000259" key="1">
    <source>
        <dbReference type="Pfam" id="PF01979"/>
    </source>
</evidence>
<dbReference type="OrthoDB" id="3514520at2"/>
<dbReference type="GO" id="GO:0016810">
    <property type="term" value="F:hydrolase activity, acting on carbon-nitrogen (but not peptide) bonds"/>
    <property type="evidence" value="ECO:0007669"/>
    <property type="project" value="InterPro"/>
</dbReference>
<name>A0A5M3XGX6_9ACTN</name>
<keyword evidence="3" id="KW-1185">Reference proteome</keyword>
<comment type="caution">
    <text evidence="2">The sequence shown here is derived from an EMBL/GenBank/DDBJ whole genome shotgun (WGS) entry which is preliminary data.</text>
</comment>
<reference evidence="2 3" key="1">
    <citation type="submission" date="2019-10" db="EMBL/GenBank/DDBJ databases">
        <title>Whole genome shotgun sequence of Acrocarpospora pleiomorpha NBRC 16267.</title>
        <authorList>
            <person name="Ichikawa N."/>
            <person name="Kimura A."/>
            <person name="Kitahashi Y."/>
            <person name="Komaki H."/>
            <person name="Oguchi A."/>
        </authorList>
    </citation>
    <scope>NUCLEOTIDE SEQUENCE [LARGE SCALE GENOMIC DNA]</scope>
    <source>
        <strain evidence="2 3">NBRC 16267</strain>
    </source>
</reference>
<dbReference type="Gene3D" id="2.30.40.10">
    <property type="entry name" value="Urease, subunit C, domain 1"/>
    <property type="match status" value="1"/>
</dbReference>